<evidence type="ECO:0000256" key="2">
    <source>
        <dbReference type="ARBA" id="ARBA00022490"/>
    </source>
</evidence>
<dbReference type="GO" id="GO:0051082">
    <property type="term" value="F:unfolded protein binding"/>
    <property type="evidence" value="ECO:0007669"/>
    <property type="project" value="UniProtKB-UniRule"/>
</dbReference>
<dbReference type="Pfam" id="PF05194">
    <property type="entry name" value="UreE_C"/>
    <property type="match status" value="1"/>
</dbReference>
<dbReference type="SMART" id="SM00988">
    <property type="entry name" value="UreE_N"/>
    <property type="match status" value="1"/>
</dbReference>
<gene>
    <name evidence="9" type="primary">ureE1</name>
    <name evidence="5" type="synonym">ureE</name>
    <name evidence="8" type="ORF">TL5118_01128</name>
    <name evidence="9" type="ORF">TL5120_00907</name>
</gene>
<keyword evidence="3 5" id="KW-0533">Nickel</keyword>
<keyword evidence="4 5" id="KW-0143">Chaperone</keyword>
<evidence type="ECO:0000313" key="9">
    <source>
        <dbReference type="EMBL" id="CUH71127.1"/>
    </source>
</evidence>
<dbReference type="GO" id="GO:0019627">
    <property type="term" value="P:urea metabolic process"/>
    <property type="evidence" value="ECO:0007669"/>
    <property type="project" value="InterPro"/>
</dbReference>
<dbReference type="Proteomes" id="UP000051086">
    <property type="component" value="Unassembled WGS sequence"/>
</dbReference>
<reference evidence="8 10" key="2">
    <citation type="submission" date="2015-09" db="EMBL/GenBank/DDBJ databases">
        <authorList>
            <person name="Rodrigo-Torres L."/>
            <person name="Arahal D.R."/>
        </authorList>
    </citation>
    <scope>NUCLEOTIDE SEQUENCE [LARGE SCALE GENOMIC DNA]</scope>
    <source>
        <strain evidence="8 10">CECT 5118</strain>
    </source>
</reference>
<evidence type="ECO:0000259" key="7">
    <source>
        <dbReference type="SMART" id="SM00988"/>
    </source>
</evidence>
<dbReference type="SUPFAM" id="SSF69287">
    <property type="entry name" value="Urease metallochaperone UreE, N-terminal domain"/>
    <property type="match status" value="1"/>
</dbReference>
<dbReference type="OrthoDB" id="9802215at2"/>
<evidence type="ECO:0000256" key="5">
    <source>
        <dbReference type="HAMAP-Rule" id="MF_00822"/>
    </source>
</evidence>
<dbReference type="EMBL" id="CYSB01000023">
    <property type="protein sequence ID" value="CUH65055.1"/>
    <property type="molecule type" value="Genomic_DNA"/>
</dbReference>
<dbReference type="AlphaFoldDB" id="A0A0P1FAE8"/>
<evidence type="ECO:0000313" key="10">
    <source>
        <dbReference type="Proteomes" id="UP000051086"/>
    </source>
</evidence>
<feature type="compositionally biased region" description="Basic and acidic residues" evidence="6">
    <location>
        <begin position="145"/>
        <end position="168"/>
    </location>
</feature>
<feature type="region of interest" description="Disordered" evidence="6">
    <location>
        <begin position="130"/>
        <end position="168"/>
    </location>
</feature>
<dbReference type="InterPro" id="IPR036118">
    <property type="entry name" value="UreE_N_sf"/>
</dbReference>
<dbReference type="Gene3D" id="2.60.260.20">
    <property type="entry name" value="Urease metallochaperone UreE, N-terminal domain"/>
    <property type="match status" value="1"/>
</dbReference>
<keyword evidence="2 5" id="KW-0963">Cytoplasm</keyword>
<dbReference type="Gene3D" id="3.30.70.790">
    <property type="entry name" value="UreE, C-terminal domain"/>
    <property type="match status" value="1"/>
</dbReference>
<dbReference type="InterPro" id="IPR012406">
    <property type="entry name" value="UreE"/>
</dbReference>
<dbReference type="Proteomes" id="UP000051887">
    <property type="component" value="Unassembled WGS sequence"/>
</dbReference>
<dbReference type="SUPFAM" id="SSF69737">
    <property type="entry name" value="Urease metallochaperone UreE, C-terminal domain"/>
    <property type="match status" value="1"/>
</dbReference>
<dbReference type="HAMAP" id="MF_00822">
    <property type="entry name" value="UreE"/>
    <property type="match status" value="1"/>
</dbReference>
<keyword evidence="10" id="KW-1185">Reference proteome</keyword>
<evidence type="ECO:0000256" key="3">
    <source>
        <dbReference type="ARBA" id="ARBA00022596"/>
    </source>
</evidence>
<dbReference type="EMBL" id="CYSC01000016">
    <property type="protein sequence ID" value="CUH71127.1"/>
    <property type="molecule type" value="Genomic_DNA"/>
</dbReference>
<dbReference type="InterPro" id="IPR007864">
    <property type="entry name" value="UreE_C_dom"/>
</dbReference>
<comment type="function">
    <text evidence="5">Involved in urease metallocenter assembly. Binds nickel. Probably functions as a nickel donor during metallocenter assembly.</text>
</comment>
<feature type="domain" description="UreE urease accessory N-terminal" evidence="7">
    <location>
        <begin position="5"/>
        <end position="68"/>
    </location>
</feature>
<comment type="subcellular location">
    <subcellularLocation>
        <location evidence="1 5">Cytoplasm</location>
    </subcellularLocation>
</comment>
<comment type="similarity">
    <text evidence="5">Belongs to the UreE family.</text>
</comment>
<dbReference type="RefSeq" id="WP_058242443.1">
    <property type="nucleotide sequence ID" value="NZ_CYSB01000023.1"/>
</dbReference>
<evidence type="ECO:0000313" key="11">
    <source>
        <dbReference type="Proteomes" id="UP000051887"/>
    </source>
</evidence>
<accession>A0A0P1FAE8</accession>
<dbReference type="GO" id="GO:0065003">
    <property type="term" value="P:protein-containing complex assembly"/>
    <property type="evidence" value="ECO:0007669"/>
    <property type="project" value="InterPro"/>
</dbReference>
<dbReference type="GO" id="GO:0016151">
    <property type="term" value="F:nickel cation binding"/>
    <property type="evidence" value="ECO:0007669"/>
    <property type="project" value="UniProtKB-UniRule"/>
</dbReference>
<evidence type="ECO:0000256" key="4">
    <source>
        <dbReference type="ARBA" id="ARBA00023186"/>
    </source>
</evidence>
<sequence length="168" mass="18347">MTQRKLAQTYIARPDSPVSDTLTLTYEARFLRRKLLVTDAGETVLVDLGQVTSLDHEGALQCGDGTLIGVRAAPEPLLQVTGEALPRLAWHIGNRHTPCQIEAERLLIQQDPVIRTMLAHLGADVSEVEEPFTPEGGAYGHGRTHAHEHGHSAHSHAPDQPHGHDHAH</sequence>
<dbReference type="PIRSF" id="PIRSF036402">
    <property type="entry name" value="Ureas_acces_UreE"/>
    <property type="match status" value="1"/>
</dbReference>
<name>A0A0P1FAE8_9RHOB</name>
<dbReference type="GO" id="GO:0006457">
    <property type="term" value="P:protein folding"/>
    <property type="evidence" value="ECO:0007669"/>
    <property type="project" value="InterPro"/>
</dbReference>
<dbReference type="Pfam" id="PF02814">
    <property type="entry name" value="UreE_N"/>
    <property type="match status" value="1"/>
</dbReference>
<dbReference type="GO" id="GO:0005737">
    <property type="term" value="C:cytoplasm"/>
    <property type="evidence" value="ECO:0007669"/>
    <property type="project" value="UniProtKB-SubCell"/>
</dbReference>
<reference evidence="9 11" key="1">
    <citation type="submission" date="2015-09" db="EMBL/GenBank/DDBJ databases">
        <authorList>
            <consortium name="Swine Surveillance"/>
        </authorList>
    </citation>
    <scope>NUCLEOTIDE SEQUENCE [LARGE SCALE GENOMIC DNA]</scope>
    <source>
        <strain evidence="9 11">5120</strain>
    </source>
</reference>
<evidence type="ECO:0000256" key="6">
    <source>
        <dbReference type="SAM" id="MobiDB-lite"/>
    </source>
</evidence>
<evidence type="ECO:0000313" key="8">
    <source>
        <dbReference type="EMBL" id="CUH65055.1"/>
    </source>
</evidence>
<dbReference type="InterPro" id="IPR004029">
    <property type="entry name" value="UreE_N"/>
</dbReference>
<evidence type="ECO:0000256" key="1">
    <source>
        <dbReference type="ARBA" id="ARBA00004496"/>
    </source>
</evidence>
<proteinExistence type="inferred from homology"/>
<dbReference type="CDD" id="cd00571">
    <property type="entry name" value="UreE"/>
    <property type="match status" value="1"/>
</dbReference>
<organism evidence="9 11">
    <name type="scientific">Thalassovita autumnalis</name>
    <dbReference type="NCBI Taxonomy" id="2072972"/>
    <lineage>
        <taxon>Bacteria</taxon>
        <taxon>Pseudomonadati</taxon>
        <taxon>Pseudomonadota</taxon>
        <taxon>Alphaproteobacteria</taxon>
        <taxon>Rhodobacterales</taxon>
        <taxon>Roseobacteraceae</taxon>
        <taxon>Thalassovita</taxon>
    </lineage>
</organism>
<protein>
    <recommendedName>
        <fullName evidence="5">Urease accessory protein UreE</fullName>
    </recommendedName>
</protein>